<dbReference type="Proteomes" id="UP001221757">
    <property type="component" value="Unassembled WGS sequence"/>
</dbReference>
<keyword evidence="3" id="KW-1185">Reference proteome</keyword>
<name>A0AAD7CYJ3_MYCRO</name>
<comment type="caution">
    <text evidence="2">The sequence shown here is derived from an EMBL/GenBank/DDBJ whole genome shotgun (WGS) entry which is preliminary data.</text>
</comment>
<protein>
    <submittedName>
        <fullName evidence="2">Uncharacterized protein</fullName>
    </submittedName>
</protein>
<evidence type="ECO:0000313" key="2">
    <source>
        <dbReference type="EMBL" id="KAJ7670313.1"/>
    </source>
</evidence>
<feature type="compositionally biased region" description="Polar residues" evidence="1">
    <location>
        <begin position="166"/>
        <end position="176"/>
    </location>
</feature>
<proteinExistence type="predicted"/>
<dbReference type="EMBL" id="JARKIE010000182">
    <property type="protein sequence ID" value="KAJ7670313.1"/>
    <property type="molecule type" value="Genomic_DNA"/>
</dbReference>
<feature type="compositionally biased region" description="Low complexity" evidence="1">
    <location>
        <begin position="51"/>
        <end position="67"/>
    </location>
</feature>
<accession>A0AAD7CYJ3</accession>
<feature type="region of interest" description="Disordered" evidence="1">
    <location>
        <begin position="150"/>
        <end position="235"/>
    </location>
</feature>
<gene>
    <name evidence="2" type="ORF">B0H17DRAFT_202436</name>
</gene>
<evidence type="ECO:0000313" key="3">
    <source>
        <dbReference type="Proteomes" id="UP001221757"/>
    </source>
</evidence>
<feature type="compositionally biased region" description="Low complexity" evidence="1">
    <location>
        <begin position="193"/>
        <end position="216"/>
    </location>
</feature>
<feature type="region of interest" description="Disordered" evidence="1">
    <location>
        <begin position="1"/>
        <end position="69"/>
    </location>
</feature>
<sequence length="235" mass="25393">MGSVRARMNRSTVSSETPRNPRNSTERRRGQRTGAAADGVRCARKARSRARSAASSGSPAMRSSCSAGMLASVASEVEALMRARRREEGVERGVGEARGEADVQRAEGGEREVREEPRVVGEQRLVIPLAPRTTRAKGTVAALRGWCRARGASPLGTPRRGPWRKYSQSGSATLRSGQERQRLRVARGHAGEAPSRISRTTRPPAPSRAAVSPTRAPDARQPRCPQRDAPFTGTH</sequence>
<evidence type="ECO:0000256" key="1">
    <source>
        <dbReference type="SAM" id="MobiDB-lite"/>
    </source>
</evidence>
<dbReference type="AlphaFoldDB" id="A0AAD7CYJ3"/>
<feature type="region of interest" description="Disordered" evidence="1">
    <location>
        <begin position="85"/>
        <end position="118"/>
    </location>
</feature>
<reference evidence="2" key="1">
    <citation type="submission" date="2023-03" db="EMBL/GenBank/DDBJ databases">
        <title>Massive genome expansion in bonnet fungi (Mycena s.s.) driven by repeated elements and novel gene families across ecological guilds.</title>
        <authorList>
            <consortium name="Lawrence Berkeley National Laboratory"/>
            <person name="Harder C.B."/>
            <person name="Miyauchi S."/>
            <person name="Viragh M."/>
            <person name="Kuo A."/>
            <person name="Thoen E."/>
            <person name="Andreopoulos B."/>
            <person name="Lu D."/>
            <person name="Skrede I."/>
            <person name="Drula E."/>
            <person name="Henrissat B."/>
            <person name="Morin E."/>
            <person name="Kohler A."/>
            <person name="Barry K."/>
            <person name="LaButti K."/>
            <person name="Morin E."/>
            <person name="Salamov A."/>
            <person name="Lipzen A."/>
            <person name="Mereny Z."/>
            <person name="Hegedus B."/>
            <person name="Baldrian P."/>
            <person name="Stursova M."/>
            <person name="Weitz H."/>
            <person name="Taylor A."/>
            <person name="Grigoriev I.V."/>
            <person name="Nagy L.G."/>
            <person name="Martin F."/>
            <person name="Kauserud H."/>
        </authorList>
    </citation>
    <scope>NUCLEOTIDE SEQUENCE</scope>
    <source>
        <strain evidence="2">CBHHK067</strain>
    </source>
</reference>
<organism evidence="2 3">
    <name type="scientific">Mycena rosella</name>
    <name type="common">Pink bonnet</name>
    <name type="synonym">Agaricus rosellus</name>
    <dbReference type="NCBI Taxonomy" id="1033263"/>
    <lineage>
        <taxon>Eukaryota</taxon>
        <taxon>Fungi</taxon>
        <taxon>Dikarya</taxon>
        <taxon>Basidiomycota</taxon>
        <taxon>Agaricomycotina</taxon>
        <taxon>Agaricomycetes</taxon>
        <taxon>Agaricomycetidae</taxon>
        <taxon>Agaricales</taxon>
        <taxon>Marasmiineae</taxon>
        <taxon>Mycenaceae</taxon>
        <taxon>Mycena</taxon>
    </lineage>
</organism>
<feature type="compositionally biased region" description="Polar residues" evidence="1">
    <location>
        <begin position="9"/>
        <end position="23"/>
    </location>
</feature>